<proteinExistence type="predicted"/>
<evidence type="ECO:0000313" key="6">
    <source>
        <dbReference type="EMBL" id="SDP01822.1"/>
    </source>
</evidence>
<keyword evidence="2 4" id="KW-0479">Metal-binding</keyword>
<dbReference type="GO" id="GO:0009055">
    <property type="term" value="F:electron transfer activity"/>
    <property type="evidence" value="ECO:0007669"/>
    <property type="project" value="InterPro"/>
</dbReference>
<dbReference type="PANTHER" id="PTHR30600">
    <property type="entry name" value="CYTOCHROME C PEROXIDASE-RELATED"/>
    <property type="match status" value="1"/>
</dbReference>
<dbReference type="PROSITE" id="PS51007">
    <property type="entry name" value="CYTC"/>
    <property type="match status" value="2"/>
</dbReference>
<dbReference type="EMBL" id="FNJU01000001">
    <property type="protein sequence ID" value="SDP01822.1"/>
    <property type="molecule type" value="Genomic_DNA"/>
</dbReference>
<keyword evidence="1 4" id="KW-0349">Heme</keyword>
<dbReference type="Gene3D" id="1.10.760.10">
    <property type="entry name" value="Cytochrome c-like domain"/>
    <property type="match status" value="1"/>
</dbReference>
<evidence type="ECO:0000259" key="5">
    <source>
        <dbReference type="PROSITE" id="PS51007"/>
    </source>
</evidence>
<name>A0A1H0P9T6_9BACI</name>
<feature type="domain" description="Cytochrome c" evidence="5">
    <location>
        <begin position="411"/>
        <end position="562"/>
    </location>
</feature>
<evidence type="ECO:0000256" key="2">
    <source>
        <dbReference type="ARBA" id="ARBA00022723"/>
    </source>
</evidence>
<reference evidence="7" key="1">
    <citation type="submission" date="2016-10" db="EMBL/GenBank/DDBJ databases">
        <authorList>
            <person name="Varghese N."/>
            <person name="Submissions S."/>
        </authorList>
    </citation>
    <scope>NUCLEOTIDE SEQUENCE [LARGE SCALE GENOMIC DNA]</scope>
    <source>
        <strain evidence="7">IBRC-M10078</strain>
    </source>
</reference>
<dbReference type="GO" id="GO:0046872">
    <property type="term" value="F:metal ion binding"/>
    <property type="evidence" value="ECO:0007669"/>
    <property type="project" value="UniProtKB-KW"/>
</dbReference>
<evidence type="ECO:0000256" key="1">
    <source>
        <dbReference type="ARBA" id="ARBA00022617"/>
    </source>
</evidence>
<evidence type="ECO:0000256" key="3">
    <source>
        <dbReference type="ARBA" id="ARBA00023004"/>
    </source>
</evidence>
<dbReference type="RefSeq" id="WP_090849289.1">
    <property type="nucleotide sequence ID" value="NZ_FNJU01000001.1"/>
</dbReference>
<dbReference type="InterPro" id="IPR009056">
    <property type="entry name" value="Cyt_c-like_dom"/>
</dbReference>
<protein>
    <recommendedName>
        <fullName evidence="5">Cytochrome c domain-containing protein</fullName>
    </recommendedName>
</protein>
<feature type="domain" description="Cytochrome c" evidence="5">
    <location>
        <begin position="145"/>
        <end position="239"/>
    </location>
</feature>
<evidence type="ECO:0000256" key="4">
    <source>
        <dbReference type="PROSITE-ProRule" id="PRU00433"/>
    </source>
</evidence>
<accession>A0A1H0P9T6</accession>
<dbReference type="InterPro" id="IPR051395">
    <property type="entry name" value="Cytochrome_c_Peroxidase/MauG"/>
</dbReference>
<keyword evidence="3 4" id="KW-0408">Iron</keyword>
<dbReference type="PANTHER" id="PTHR30600:SF9">
    <property type="entry name" value="BLR7738 PROTEIN"/>
    <property type="match status" value="1"/>
</dbReference>
<dbReference type="STRING" id="930152.SAMN05216565_101222"/>
<dbReference type="InterPro" id="IPR036909">
    <property type="entry name" value="Cyt_c-like_dom_sf"/>
</dbReference>
<keyword evidence="7" id="KW-1185">Reference proteome</keyword>
<evidence type="ECO:0000313" key="7">
    <source>
        <dbReference type="Proteomes" id="UP000199159"/>
    </source>
</evidence>
<organism evidence="6 7">
    <name type="scientific">Litchfieldia salsa</name>
    <dbReference type="NCBI Taxonomy" id="930152"/>
    <lineage>
        <taxon>Bacteria</taxon>
        <taxon>Bacillati</taxon>
        <taxon>Bacillota</taxon>
        <taxon>Bacilli</taxon>
        <taxon>Bacillales</taxon>
        <taxon>Bacillaceae</taxon>
        <taxon>Litchfieldia</taxon>
    </lineage>
</organism>
<gene>
    <name evidence="6" type="ORF">SAMN05216565_101222</name>
</gene>
<dbReference type="GO" id="GO:0020037">
    <property type="term" value="F:heme binding"/>
    <property type="evidence" value="ECO:0007669"/>
    <property type="project" value="InterPro"/>
</dbReference>
<sequence>MKKKSVVAFFLIVIGGLLAVRFIGFEYAFVPLDDKIINSNQVGPAIQGSNPVNEEQINLGKEMFFKETFGNEVFFTDILGMFNGPFTLGNLAEAIIKLKGEGTSNLQVEAADSFSAGDVHIKKGGLIDTGLDVAKGSLTPLGIKISMDEGRPKVGISCAACHASVDRKGNVVAGIPNADLNVGLALAMGTNTASYFTHTEMEGLKEYLQKHETSTLKVKGEEMKIPDMKTFEEFVDSQVVQWPLGSNDTTIDFKNNPVQIPDTFTKGDHPYGWSGQGQLGPFKGLSAAINNAHSQNMDAVSQSHISKIVFDIEEDVYLGTLLQNAANPKYRYNLKSGASPTDFFKEVDPTPEVPGVNELIPSPTYPKMNYLTSIGLLSSSPGFNAWEQINAMSAYMNTLHPPTTGLEQDKAKMEEGQMVFSKAGCISCHGGQYFTENKVIPSEEIETNPSRAKAFKKTELFYADPKTYSEDTPVPLPKDPKTEKLTITEKQQQQLNLAWAHNNTNGGYKTISLYGLHWSAPYLNDGGVAVGPNHEMGVTNTLSKNIQPDPTLSLKALIDSSMRKKVIDANQTKDPSSTVRVTGEGHEFWVDQTTGFTDKEQEALLYYLLRLTDK</sequence>
<dbReference type="OrthoDB" id="9772811at2"/>
<dbReference type="Proteomes" id="UP000199159">
    <property type="component" value="Unassembled WGS sequence"/>
</dbReference>
<dbReference type="AlphaFoldDB" id="A0A1H0P9T6"/>
<dbReference type="SUPFAM" id="SSF46626">
    <property type="entry name" value="Cytochrome c"/>
    <property type="match status" value="1"/>
</dbReference>
<dbReference type="GO" id="GO:0004130">
    <property type="term" value="F:cytochrome-c peroxidase activity"/>
    <property type="evidence" value="ECO:0007669"/>
    <property type="project" value="TreeGrafter"/>
</dbReference>